<protein>
    <submittedName>
        <fullName evidence="2">Uncharacterized protein</fullName>
    </submittedName>
</protein>
<name>A0A5J6VJ93_9VIRU</name>
<evidence type="ECO:0000256" key="1">
    <source>
        <dbReference type="SAM" id="Phobius"/>
    </source>
</evidence>
<evidence type="ECO:0000313" key="2">
    <source>
        <dbReference type="EMBL" id="QFG74167.1"/>
    </source>
</evidence>
<sequence length="178" mass="20499">MICYIMWGFNCISSLIQGISMLYNAFATISNIQASCLICGSIISKGDNYLVGKNSFTGELMTPILCMKCINKKPNIDKIFINIDKIDWKTPQAQGVGIIGLVRMMFMQKRARSYLSKTYGCKKFNYERELHNIHLDKINIHNHGKYNLVKVNKSYASKWTSLFLLILMMLSWWVFSTL</sequence>
<feature type="transmembrane region" description="Helical" evidence="1">
    <location>
        <begin position="155"/>
        <end position="175"/>
    </location>
</feature>
<reference evidence="2" key="1">
    <citation type="journal article" date="2019" name="Philos. Trans. R. Soc. Lond., B, Biol. Sci.">
        <title>Targeted metagenomic recovery of four divergent viruses reveals shared and distinctive characteristics of giant viruses of marine eukaryotes.</title>
        <authorList>
            <person name="Needham D.M."/>
            <person name="Poirier C."/>
            <person name="Hehenberger E."/>
            <person name="Jimenez V."/>
            <person name="Swalwell J.E."/>
            <person name="Santoro A.E."/>
            <person name="Worden A.Z."/>
        </authorList>
    </citation>
    <scope>NUCLEOTIDE SEQUENCE</scope>
    <source>
        <strain evidence="2">OPacV-662</strain>
    </source>
</reference>
<dbReference type="EMBL" id="MN448282">
    <property type="protein sequence ID" value="QFG74167.1"/>
    <property type="molecule type" value="Genomic_DNA"/>
</dbReference>
<proteinExistence type="predicted"/>
<keyword evidence="1" id="KW-0472">Membrane</keyword>
<accession>A0A5J6VJ93</accession>
<keyword evidence="1" id="KW-1133">Transmembrane helix</keyword>
<organism evidence="2">
    <name type="scientific">Megaviridae environmental sample</name>
    <dbReference type="NCBI Taxonomy" id="1737588"/>
    <lineage>
        <taxon>Viruses</taxon>
        <taxon>Varidnaviria</taxon>
        <taxon>Bamfordvirae</taxon>
        <taxon>Nucleocytoviricota</taxon>
        <taxon>Megaviricetes</taxon>
        <taxon>Imitervirales</taxon>
        <taxon>Mimiviridae</taxon>
        <taxon>environmental samples</taxon>
    </lineage>
</organism>
<keyword evidence="1" id="KW-0812">Transmembrane</keyword>